<dbReference type="EMBL" id="CCAG010022528">
    <property type="status" value="NOT_ANNOTATED_CDS"/>
    <property type="molecule type" value="Genomic_DNA"/>
</dbReference>
<accession>A0A1B0GBB6</accession>
<protein>
    <submittedName>
        <fullName evidence="1">Uncharacterized protein</fullName>
    </submittedName>
</protein>
<keyword evidence="2" id="KW-1185">Reference proteome</keyword>
<sequence length="66" mass="7482">MHNNTMIAGNRKGSLNVKTLLGNQTDINLRFQNYLKIITYLSDFIQAIVTPQFITVMVIKSNNIVV</sequence>
<organism evidence="1 2">
    <name type="scientific">Glossina morsitans morsitans</name>
    <name type="common">Savannah tsetse fly</name>
    <dbReference type="NCBI Taxonomy" id="37546"/>
    <lineage>
        <taxon>Eukaryota</taxon>
        <taxon>Metazoa</taxon>
        <taxon>Ecdysozoa</taxon>
        <taxon>Arthropoda</taxon>
        <taxon>Hexapoda</taxon>
        <taxon>Insecta</taxon>
        <taxon>Pterygota</taxon>
        <taxon>Neoptera</taxon>
        <taxon>Endopterygota</taxon>
        <taxon>Diptera</taxon>
        <taxon>Brachycera</taxon>
        <taxon>Muscomorpha</taxon>
        <taxon>Hippoboscoidea</taxon>
        <taxon>Glossinidae</taxon>
        <taxon>Glossina</taxon>
    </lineage>
</organism>
<dbReference type="AlphaFoldDB" id="A0A1B0GBB6"/>
<evidence type="ECO:0000313" key="1">
    <source>
        <dbReference type="EnsemblMetazoa" id="GMOY010599-PA"/>
    </source>
</evidence>
<dbReference type="VEuPathDB" id="VectorBase:GMOY010599"/>
<proteinExistence type="predicted"/>
<dbReference type="Proteomes" id="UP000092444">
    <property type="component" value="Unassembled WGS sequence"/>
</dbReference>
<evidence type="ECO:0000313" key="2">
    <source>
        <dbReference type="Proteomes" id="UP000092444"/>
    </source>
</evidence>
<name>A0A1B0GBB6_GLOMM</name>
<reference evidence="1" key="1">
    <citation type="submission" date="2020-05" db="UniProtKB">
        <authorList>
            <consortium name="EnsemblMetazoa"/>
        </authorList>
    </citation>
    <scope>IDENTIFICATION</scope>
    <source>
        <strain evidence="1">Yale</strain>
    </source>
</reference>
<dbReference type="EnsemblMetazoa" id="GMOY010599-RA">
    <property type="protein sequence ID" value="GMOY010599-PA"/>
    <property type="gene ID" value="GMOY010599"/>
</dbReference>